<name>A0A1F5YL83_9BACT</name>
<dbReference type="AlphaFoldDB" id="A0A1F5YL83"/>
<feature type="chain" id="PRO_5009522504" evidence="2">
    <location>
        <begin position="26"/>
        <end position="178"/>
    </location>
</feature>
<dbReference type="STRING" id="1817867.A3F83_06470"/>
<evidence type="ECO:0000313" key="4">
    <source>
        <dbReference type="Proteomes" id="UP000179129"/>
    </source>
</evidence>
<gene>
    <name evidence="3" type="ORF">A3F83_06470</name>
</gene>
<feature type="region of interest" description="Disordered" evidence="1">
    <location>
        <begin position="157"/>
        <end position="178"/>
    </location>
</feature>
<sequence>MTAKISLLLSTLLLLLLRGTTLAQAPEADSLDVPLLEVDNTDSLVTAGAGMRSGVNLDTRGVVYLNIFYQGVQYGNRVARGIVVTAADSTCRLKILESTAPVRPGYRVLLYGLRPAPPYVATTFERKAAVKKPFYKRRWFWIAGGAAAATAILAATSGGGKSGPSSSRGTVAITGSLP</sequence>
<organism evidence="3 4">
    <name type="scientific">Candidatus Glassbacteria bacterium RIFCSPLOWO2_12_FULL_58_11</name>
    <dbReference type="NCBI Taxonomy" id="1817867"/>
    <lineage>
        <taxon>Bacteria</taxon>
        <taxon>Candidatus Glassiibacteriota</taxon>
    </lineage>
</organism>
<dbReference type="Proteomes" id="UP000179129">
    <property type="component" value="Unassembled WGS sequence"/>
</dbReference>
<proteinExistence type="predicted"/>
<keyword evidence="2" id="KW-0732">Signal</keyword>
<protein>
    <submittedName>
        <fullName evidence="3">Uncharacterized protein</fullName>
    </submittedName>
</protein>
<feature type="signal peptide" evidence="2">
    <location>
        <begin position="1"/>
        <end position="25"/>
    </location>
</feature>
<comment type="caution">
    <text evidence="3">The sequence shown here is derived from an EMBL/GenBank/DDBJ whole genome shotgun (WGS) entry which is preliminary data.</text>
</comment>
<accession>A0A1F5YL83</accession>
<reference evidence="3 4" key="1">
    <citation type="journal article" date="2016" name="Nat. Commun.">
        <title>Thousands of microbial genomes shed light on interconnected biogeochemical processes in an aquifer system.</title>
        <authorList>
            <person name="Anantharaman K."/>
            <person name="Brown C.T."/>
            <person name="Hug L.A."/>
            <person name="Sharon I."/>
            <person name="Castelle C.J."/>
            <person name="Probst A.J."/>
            <person name="Thomas B.C."/>
            <person name="Singh A."/>
            <person name="Wilkins M.J."/>
            <person name="Karaoz U."/>
            <person name="Brodie E.L."/>
            <person name="Williams K.H."/>
            <person name="Hubbard S.S."/>
            <person name="Banfield J.F."/>
        </authorList>
    </citation>
    <scope>NUCLEOTIDE SEQUENCE [LARGE SCALE GENOMIC DNA]</scope>
</reference>
<dbReference type="EMBL" id="MFIX01000235">
    <property type="protein sequence ID" value="OGG00905.1"/>
    <property type="molecule type" value="Genomic_DNA"/>
</dbReference>
<evidence type="ECO:0000256" key="1">
    <source>
        <dbReference type="SAM" id="MobiDB-lite"/>
    </source>
</evidence>
<evidence type="ECO:0000313" key="3">
    <source>
        <dbReference type="EMBL" id="OGG00905.1"/>
    </source>
</evidence>
<evidence type="ECO:0000256" key="2">
    <source>
        <dbReference type="SAM" id="SignalP"/>
    </source>
</evidence>